<keyword evidence="7" id="KW-1133">Transmembrane helix</keyword>
<dbReference type="Pfam" id="PF00069">
    <property type="entry name" value="Pkinase"/>
    <property type="match status" value="1"/>
</dbReference>
<evidence type="ECO:0000313" key="9">
    <source>
        <dbReference type="EMBL" id="APR99397.1"/>
    </source>
</evidence>
<evidence type="ECO:0000256" key="2">
    <source>
        <dbReference type="ARBA" id="ARBA00022679"/>
    </source>
</evidence>
<evidence type="ECO:0000256" key="6">
    <source>
        <dbReference type="SAM" id="MobiDB-lite"/>
    </source>
</evidence>
<dbReference type="GO" id="GO:0004674">
    <property type="term" value="F:protein serine/threonine kinase activity"/>
    <property type="evidence" value="ECO:0007669"/>
    <property type="project" value="UniProtKB-EC"/>
</dbReference>
<evidence type="ECO:0000313" key="10">
    <source>
        <dbReference type="Proteomes" id="UP000185544"/>
    </source>
</evidence>
<feature type="region of interest" description="Disordered" evidence="6">
    <location>
        <begin position="333"/>
        <end position="360"/>
    </location>
</feature>
<keyword evidence="5" id="KW-0067">ATP-binding</keyword>
<sequence length="445" mass="49435">MVNFQQRYRVLDRLESGGMAEVFRAESIGLQGFRKQVAIKRVLPELVKKKEFISMFLDEARLSANLNHSNCVQVFDIGVGKDTYFIAMEFVDGASLKTISEYMKKSSQTLPIAFAAWIGHEICKGLAYAHTLKNAEGSPLGIVHRDVSPPNILITKYGEVKIVDFGLAKANSQLERSQPGIIKGKYSYLSPEAAFGYTVDTRTDIFAVGIILWELLAGRRLFLGETDLQTVQKVQQAAVPPLSSLNHNVPPLFEQIIHRSLAKLPGDRYGTAEELGKDLCRFLFSYGTPVSSFDIAQLVQESVGTRKGARNKENSWINQLIQEVLLEFTSLPSQNSGAKNSLPPIQKGEHSSHSPLNALHNSRDDTLEGAVWTLSEKQPLPPPPFAAPTTTHLSTERPNLRNPFPIQPSSSRSARSPKWKMLLPLVWLVLGLITLVWTTFLISKS</sequence>
<evidence type="ECO:0000256" key="5">
    <source>
        <dbReference type="ARBA" id="ARBA00022840"/>
    </source>
</evidence>
<evidence type="ECO:0000256" key="1">
    <source>
        <dbReference type="ARBA" id="ARBA00012513"/>
    </source>
</evidence>
<dbReference type="KEGG" id="pabo:BCY86_00910"/>
<organism evidence="9 10">
    <name type="scientific">Pajaroellobacter abortibovis</name>
    <dbReference type="NCBI Taxonomy" id="1882918"/>
    <lineage>
        <taxon>Bacteria</taxon>
        <taxon>Pseudomonadati</taxon>
        <taxon>Myxococcota</taxon>
        <taxon>Polyangia</taxon>
        <taxon>Polyangiales</taxon>
        <taxon>Polyangiaceae</taxon>
    </lineage>
</organism>
<keyword evidence="3" id="KW-0547">Nucleotide-binding</keyword>
<dbReference type="AlphaFoldDB" id="A0A1L6MVA5"/>
<dbReference type="STRING" id="1882918.BCY86_00910"/>
<evidence type="ECO:0000259" key="8">
    <source>
        <dbReference type="PROSITE" id="PS50011"/>
    </source>
</evidence>
<accession>A0A1L6MVA5</accession>
<reference evidence="9 10" key="1">
    <citation type="submission" date="2016-08" db="EMBL/GenBank/DDBJ databases">
        <title>Identification and validation of antigenic proteins from Pajaroellobacter abortibovis using de-novo genome sequence assembly and reverse vaccinology.</title>
        <authorList>
            <person name="Welly B.T."/>
            <person name="Miller M.R."/>
            <person name="Stott J.L."/>
            <person name="Blanchard M.T."/>
            <person name="Islas-Trejo A.D."/>
            <person name="O'Rourke S.M."/>
            <person name="Young A.E."/>
            <person name="Medrano J.F."/>
            <person name="Van Eenennaam A.L."/>
        </authorList>
    </citation>
    <scope>NUCLEOTIDE SEQUENCE [LARGE SCALE GENOMIC DNA]</scope>
    <source>
        <strain evidence="9 10">BTF92-0548A/99-0131</strain>
    </source>
</reference>
<proteinExistence type="predicted"/>
<dbReference type="EC" id="2.7.11.1" evidence="1"/>
<keyword evidence="7" id="KW-0472">Membrane</keyword>
<dbReference type="Gene3D" id="3.30.200.20">
    <property type="entry name" value="Phosphorylase Kinase, domain 1"/>
    <property type="match status" value="1"/>
</dbReference>
<dbReference type="CDD" id="cd14014">
    <property type="entry name" value="STKc_PknB_like"/>
    <property type="match status" value="1"/>
</dbReference>
<keyword evidence="4" id="KW-0418">Kinase</keyword>
<dbReference type="SUPFAM" id="SSF56112">
    <property type="entry name" value="Protein kinase-like (PK-like)"/>
    <property type="match status" value="1"/>
</dbReference>
<feature type="transmembrane region" description="Helical" evidence="7">
    <location>
        <begin position="421"/>
        <end position="442"/>
    </location>
</feature>
<name>A0A1L6MVA5_9BACT</name>
<keyword evidence="10" id="KW-1185">Reference proteome</keyword>
<dbReference type="InterPro" id="IPR011009">
    <property type="entry name" value="Kinase-like_dom_sf"/>
</dbReference>
<dbReference type="PANTHER" id="PTHR43671">
    <property type="entry name" value="SERINE/THREONINE-PROTEIN KINASE NEK"/>
    <property type="match status" value="1"/>
</dbReference>
<dbReference type="GO" id="GO:0005524">
    <property type="term" value="F:ATP binding"/>
    <property type="evidence" value="ECO:0007669"/>
    <property type="project" value="UniProtKB-KW"/>
</dbReference>
<evidence type="ECO:0000256" key="3">
    <source>
        <dbReference type="ARBA" id="ARBA00022741"/>
    </source>
</evidence>
<dbReference type="EMBL" id="CP016908">
    <property type="protein sequence ID" value="APR99397.1"/>
    <property type="molecule type" value="Genomic_DNA"/>
</dbReference>
<dbReference type="Proteomes" id="UP000185544">
    <property type="component" value="Chromosome"/>
</dbReference>
<evidence type="ECO:0000256" key="7">
    <source>
        <dbReference type="SAM" id="Phobius"/>
    </source>
</evidence>
<evidence type="ECO:0000256" key="4">
    <source>
        <dbReference type="ARBA" id="ARBA00022777"/>
    </source>
</evidence>
<protein>
    <recommendedName>
        <fullName evidence="1">non-specific serine/threonine protein kinase</fullName>
        <ecNumber evidence="1">2.7.11.1</ecNumber>
    </recommendedName>
</protein>
<dbReference type="RefSeq" id="WP_075276045.1">
    <property type="nucleotide sequence ID" value="NZ_CP016908.1"/>
</dbReference>
<feature type="region of interest" description="Disordered" evidence="6">
    <location>
        <begin position="377"/>
        <end position="414"/>
    </location>
</feature>
<dbReference type="Gene3D" id="1.10.510.10">
    <property type="entry name" value="Transferase(Phosphotransferase) domain 1"/>
    <property type="match status" value="1"/>
</dbReference>
<dbReference type="PANTHER" id="PTHR43671:SF13">
    <property type="entry name" value="SERINE_THREONINE-PROTEIN KINASE NEK2"/>
    <property type="match status" value="1"/>
</dbReference>
<dbReference type="PROSITE" id="PS50011">
    <property type="entry name" value="PROTEIN_KINASE_DOM"/>
    <property type="match status" value="1"/>
</dbReference>
<dbReference type="InterPro" id="IPR000719">
    <property type="entry name" value="Prot_kinase_dom"/>
</dbReference>
<keyword evidence="2" id="KW-0808">Transferase</keyword>
<keyword evidence="7" id="KW-0812">Transmembrane</keyword>
<feature type="domain" description="Protein kinase" evidence="8">
    <location>
        <begin position="8"/>
        <end position="283"/>
    </location>
</feature>
<dbReference type="InterPro" id="IPR050660">
    <property type="entry name" value="NEK_Ser/Thr_kinase"/>
</dbReference>
<gene>
    <name evidence="9" type="ORF">BCY86_00910</name>
</gene>
<dbReference type="OrthoDB" id="9801841at2"/>